<dbReference type="RefSeq" id="WP_404594424.1">
    <property type="nucleotide sequence ID" value="NZ_JBIYEW010000003.1"/>
</dbReference>
<organism evidence="3 4">
    <name type="scientific">Paenarthrobacter histidinolovorans</name>
    <dbReference type="NCBI Taxonomy" id="43664"/>
    <lineage>
        <taxon>Bacteria</taxon>
        <taxon>Bacillati</taxon>
        <taxon>Actinomycetota</taxon>
        <taxon>Actinomycetes</taxon>
        <taxon>Micrococcales</taxon>
        <taxon>Micrococcaceae</taxon>
        <taxon>Paenarthrobacter</taxon>
    </lineage>
</organism>
<evidence type="ECO:0000313" key="4">
    <source>
        <dbReference type="Proteomes" id="UP001620520"/>
    </source>
</evidence>
<dbReference type="SUPFAM" id="SSF52402">
    <property type="entry name" value="Adenine nucleotide alpha hydrolases-like"/>
    <property type="match status" value="2"/>
</dbReference>
<feature type="domain" description="UspA" evidence="2">
    <location>
        <begin position="2"/>
        <end position="135"/>
    </location>
</feature>
<gene>
    <name evidence="3" type="ORF">ABIA52_002229</name>
</gene>
<evidence type="ECO:0000259" key="2">
    <source>
        <dbReference type="Pfam" id="PF00582"/>
    </source>
</evidence>
<dbReference type="Proteomes" id="UP001620520">
    <property type="component" value="Unassembled WGS sequence"/>
</dbReference>
<protein>
    <submittedName>
        <fullName evidence="3">Nucleotide-binding universal stress UspA family protein</fullName>
    </submittedName>
</protein>
<accession>A0ABW8N6X4</accession>
<dbReference type="InterPro" id="IPR006016">
    <property type="entry name" value="UspA"/>
</dbReference>
<dbReference type="PANTHER" id="PTHR46268:SF6">
    <property type="entry name" value="UNIVERSAL STRESS PROTEIN UP12"/>
    <property type="match status" value="1"/>
</dbReference>
<dbReference type="EMBL" id="JBIYEW010000003">
    <property type="protein sequence ID" value="MFK4639340.1"/>
    <property type="molecule type" value="Genomic_DNA"/>
</dbReference>
<sequence length="275" mass="28563">MKKQILVALDGSRWSGHVADWAAACASSLGLGLTIVHVVPGEWAYPQQNDHQLAVRRADDLLNSEAGRLAAAFPTLPIATKRLSGEPAETIADLSPACSMVVVGTDRGPGTEGQGYGSVSFQVAVTSKCDVAVVPGPAPQQRSGVVVGVDGSAESLDALDQAAREAQRLDDELIIVHATGPEARLVDDGNVLSSAVQRVNQKFPAVVVKEVLDTSCGPGEALIVAAREAQLLVMGCKGRGGLSVLLGSVAQHVLLQVQCPTILTRPHREVAGGTY</sequence>
<comment type="similarity">
    <text evidence="1">Belongs to the universal stress protein A family.</text>
</comment>
<reference evidence="3 4" key="1">
    <citation type="submission" date="2024-10" db="EMBL/GenBank/DDBJ databases">
        <title>Novel secondary metabolite-producing bacteria for plant disease control.</title>
        <authorList>
            <person name="Chevrette M."/>
        </authorList>
    </citation>
    <scope>NUCLEOTIDE SEQUENCE [LARGE SCALE GENOMIC DNA]</scope>
    <source>
        <strain evidence="3 4">J30 TE3557</strain>
    </source>
</reference>
<comment type="caution">
    <text evidence="3">The sequence shown here is derived from an EMBL/GenBank/DDBJ whole genome shotgun (WGS) entry which is preliminary data.</text>
</comment>
<evidence type="ECO:0000256" key="1">
    <source>
        <dbReference type="ARBA" id="ARBA00008791"/>
    </source>
</evidence>
<dbReference type="Gene3D" id="3.40.50.620">
    <property type="entry name" value="HUPs"/>
    <property type="match status" value="2"/>
</dbReference>
<dbReference type="InterPro" id="IPR014729">
    <property type="entry name" value="Rossmann-like_a/b/a_fold"/>
</dbReference>
<dbReference type="CDD" id="cd00293">
    <property type="entry name" value="USP-like"/>
    <property type="match status" value="2"/>
</dbReference>
<evidence type="ECO:0000313" key="3">
    <source>
        <dbReference type="EMBL" id="MFK4639340.1"/>
    </source>
</evidence>
<proteinExistence type="inferred from homology"/>
<feature type="domain" description="UspA" evidence="2">
    <location>
        <begin position="145"/>
        <end position="265"/>
    </location>
</feature>
<dbReference type="PRINTS" id="PR01438">
    <property type="entry name" value="UNVRSLSTRESS"/>
</dbReference>
<dbReference type="InterPro" id="IPR006015">
    <property type="entry name" value="Universal_stress_UspA"/>
</dbReference>
<dbReference type="PANTHER" id="PTHR46268">
    <property type="entry name" value="STRESS RESPONSE PROTEIN NHAX"/>
    <property type="match status" value="1"/>
</dbReference>
<dbReference type="Pfam" id="PF00582">
    <property type="entry name" value="Usp"/>
    <property type="match status" value="2"/>
</dbReference>
<keyword evidence="4" id="KW-1185">Reference proteome</keyword>
<name>A0ABW8N6X4_9MICC</name>